<dbReference type="RefSeq" id="WP_106390776.1">
    <property type="nucleotide sequence ID" value="NZ_PVNK01000070.1"/>
</dbReference>
<dbReference type="Proteomes" id="UP000237968">
    <property type="component" value="Unassembled WGS sequence"/>
</dbReference>
<comment type="caution">
    <text evidence="3">The sequence shown here is derived from an EMBL/GenBank/DDBJ whole genome shotgun (WGS) entry which is preliminary data.</text>
</comment>
<name>A0A2S9YF60_9BACT</name>
<reference evidence="3 4" key="1">
    <citation type="submission" date="2018-03" db="EMBL/GenBank/DDBJ databases">
        <title>Draft Genome Sequences of the Obligatory Marine Myxobacteria Enhygromyxa salina SWB005.</title>
        <authorList>
            <person name="Poehlein A."/>
            <person name="Moghaddam J.A."/>
            <person name="Harms H."/>
            <person name="Alanjari M."/>
            <person name="Koenig G.M."/>
            <person name="Daniel R."/>
            <person name="Schaeberle T.F."/>
        </authorList>
    </citation>
    <scope>NUCLEOTIDE SEQUENCE [LARGE SCALE GENOMIC DNA]</scope>
    <source>
        <strain evidence="3 4">SWB005</strain>
    </source>
</reference>
<organism evidence="3 4">
    <name type="scientific">Enhygromyxa salina</name>
    <dbReference type="NCBI Taxonomy" id="215803"/>
    <lineage>
        <taxon>Bacteria</taxon>
        <taxon>Pseudomonadati</taxon>
        <taxon>Myxococcota</taxon>
        <taxon>Polyangia</taxon>
        <taxon>Nannocystales</taxon>
        <taxon>Nannocystaceae</taxon>
        <taxon>Enhygromyxa</taxon>
    </lineage>
</organism>
<dbReference type="AlphaFoldDB" id="A0A2S9YF60"/>
<dbReference type="Gene3D" id="2.40.360.20">
    <property type="match status" value="1"/>
</dbReference>
<feature type="domain" description="DUF3108" evidence="2">
    <location>
        <begin position="218"/>
        <end position="262"/>
    </location>
</feature>
<protein>
    <recommendedName>
        <fullName evidence="2">DUF3108 domain-containing protein</fullName>
    </recommendedName>
</protein>
<evidence type="ECO:0000313" key="4">
    <source>
        <dbReference type="Proteomes" id="UP000237968"/>
    </source>
</evidence>
<feature type="region of interest" description="Disordered" evidence="1">
    <location>
        <begin position="36"/>
        <end position="86"/>
    </location>
</feature>
<accession>A0A2S9YF60</accession>
<keyword evidence="4" id="KW-1185">Reference proteome</keyword>
<evidence type="ECO:0000259" key="2">
    <source>
        <dbReference type="Pfam" id="PF21347"/>
    </source>
</evidence>
<feature type="compositionally biased region" description="Basic and acidic residues" evidence="1">
    <location>
        <begin position="258"/>
        <end position="270"/>
    </location>
</feature>
<feature type="region of interest" description="Disordered" evidence="1">
    <location>
        <begin position="258"/>
        <end position="283"/>
    </location>
</feature>
<proteinExistence type="predicted"/>
<dbReference type="OrthoDB" id="5381512at2"/>
<dbReference type="Pfam" id="PF21347">
    <property type="entry name" value="DUF3108_like"/>
    <property type="match status" value="1"/>
</dbReference>
<sequence>MNTTPSSSSSSSSSSTSSARARWSRLALFVLPSLSLACGQEPPPGSEFGDTDEGVGVLDGEDSLDGGEAETDDTEGDEGPSDPDGSLYPLVDGASWVYIASNDKGQVLGMEVVDATEVEWDGEPAWVLTDNPNDKGEWTKSVIARDGDITARVHKEIMTQGGPIEIVDYDPGFVRADDGWETPGHMEEFLYERTETDGAGLNPQVEPRGHRYTVLAVDETVTVGAGTFSCVKVERVRTVGTKAGERVLSWYAPGIGKVREERPAEGRTEELASVSIPNGESYP</sequence>
<feature type="compositionally biased region" description="Acidic residues" evidence="1">
    <location>
        <begin position="49"/>
        <end position="81"/>
    </location>
</feature>
<dbReference type="EMBL" id="PVNK01000070">
    <property type="protein sequence ID" value="PRQ03744.1"/>
    <property type="molecule type" value="Genomic_DNA"/>
</dbReference>
<evidence type="ECO:0000256" key="1">
    <source>
        <dbReference type="SAM" id="MobiDB-lite"/>
    </source>
</evidence>
<dbReference type="InterPro" id="IPR049279">
    <property type="entry name" value="DUF3108-like"/>
</dbReference>
<evidence type="ECO:0000313" key="3">
    <source>
        <dbReference type="EMBL" id="PRQ03744.1"/>
    </source>
</evidence>
<gene>
    <name evidence="3" type="ORF">ENSA5_12940</name>
</gene>